<proteinExistence type="predicted"/>
<comment type="caution">
    <text evidence="2">The sequence shown here is derived from an EMBL/GenBank/DDBJ whole genome shotgun (WGS) entry which is preliminary data.</text>
</comment>
<dbReference type="Proteomes" id="UP001165082">
    <property type="component" value="Unassembled WGS sequence"/>
</dbReference>
<gene>
    <name evidence="2" type="ORF">TrRE_jg9267</name>
</gene>
<evidence type="ECO:0000313" key="3">
    <source>
        <dbReference type="Proteomes" id="UP001165082"/>
    </source>
</evidence>
<feature type="compositionally biased region" description="Basic residues" evidence="1">
    <location>
        <begin position="10"/>
        <end position="19"/>
    </location>
</feature>
<name>A0A9W7AN29_9STRA</name>
<protein>
    <submittedName>
        <fullName evidence="2">Uncharacterized protein</fullName>
    </submittedName>
</protein>
<accession>A0A9W7AN29</accession>
<keyword evidence="3" id="KW-1185">Reference proteome</keyword>
<feature type="region of interest" description="Disordered" evidence="1">
    <location>
        <begin position="1"/>
        <end position="24"/>
    </location>
</feature>
<dbReference type="OrthoDB" id="10393743at2759"/>
<evidence type="ECO:0000313" key="2">
    <source>
        <dbReference type="EMBL" id="GMH72915.1"/>
    </source>
</evidence>
<organism evidence="2 3">
    <name type="scientific">Triparma retinervis</name>
    <dbReference type="NCBI Taxonomy" id="2557542"/>
    <lineage>
        <taxon>Eukaryota</taxon>
        <taxon>Sar</taxon>
        <taxon>Stramenopiles</taxon>
        <taxon>Ochrophyta</taxon>
        <taxon>Bolidophyceae</taxon>
        <taxon>Parmales</taxon>
        <taxon>Triparmaceae</taxon>
        <taxon>Triparma</taxon>
    </lineage>
</organism>
<dbReference type="EMBL" id="BRXZ01001508">
    <property type="protein sequence ID" value="GMH72915.1"/>
    <property type="molecule type" value="Genomic_DNA"/>
</dbReference>
<dbReference type="AlphaFoldDB" id="A0A9W7AN29"/>
<evidence type="ECO:0000256" key="1">
    <source>
        <dbReference type="SAM" id="MobiDB-lite"/>
    </source>
</evidence>
<sequence length="192" mass="21304">MTRMEDGQAHRKLKGKGKGKGNGAQRCLDISGDWLVLDPLTTYYNDDTPTAHVSVVFRFAQSDSNTPCNYFGQEYFVNVDDTTPEIAFQHYVAVALTNFPGYMGAMEGDKQFLSLAGQGDAYAPGNVQVCKCGNTAKIFRDAKCFGDNTCDSKNVMYMVRFPEPVEIVGHTHSELVKELIEQTGRDILSFTF</sequence>
<reference evidence="2" key="1">
    <citation type="submission" date="2022-07" db="EMBL/GenBank/DDBJ databases">
        <title>Genome analysis of Parmales, a sister group of diatoms, reveals the evolutionary specialization of diatoms from phago-mixotrophs to photoautotrophs.</title>
        <authorList>
            <person name="Ban H."/>
            <person name="Sato S."/>
            <person name="Yoshikawa S."/>
            <person name="Kazumasa Y."/>
            <person name="Nakamura Y."/>
            <person name="Ichinomiya M."/>
            <person name="Saitoh K."/>
            <person name="Sato N."/>
            <person name="Blanc-Mathieu R."/>
            <person name="Endo H."/>
            <person name="Kuwata A."/>
            <person name="Ogata H."/>
        </authorList>
    </citation>
    <scope>NUCLEOTIDE SEQUENCE</scope>
</reference>